<reference evidence="2 3" key="2">
    <citation type="journal article" date="2013" name="Genome Biol. Evol.">
        <title>Genome sequencing of Giardia lamblia genotypes A2 and B isolates (DH and GS) and comparative analysis with the genomes of genotypes A1 and E (WB and Pig).</title>
        <authorList>
            <person name="Adam R.D."/>
            <person name="Dahlstrom E.W."/>
            <person name="Martens C.A."/>
            <person name="Bruno D.P."/>
            <person name="Barbian K.D."/>
            <person name="Ricklefs S.M."/>
            <person name="Hernandez M.M."/>
            <person name="Narla N.P."/>
            <person name="Patel R.B."/>
            <person name="Porcella S.F."/>
            <person name="Nash T.E."/>
        </authorList>
    </citation>
    <scope>NUCLEOTIDE SEQUENCE [LARGE SCALE GENOMIC DNA]</scope>
    <source>
        <strain evidence="2 3">GS</strain>
    </source>
</reference>
<evidence type="ECO:0000256" key="1">
    <source>
        <dbReference type="SAM" id="MobiDB-lite"/>
    </source>
</evidence>
<dbReference type="Proteomes" id="UP000018040">
    <property type="component" value="Unassembled WGS sequence"/>
</dbReference>
<protein>
    <submittedName>
        <fullName evidence="2">SSU ribosomal protein S10E</fullName>
    </submittedName>
</protein>
<name>V6TMV7_GIAIN</name>
<keyword evidence="2" id="KW-0689">Ribosomal protein</keyword>
<accession>V6TMV7</accession>
<dbReference type="GO" id="GO:0005840">
    <property type="term" value="C:ribosome"/>
    <property type="evidence" value="ECO:0007669"/>
    <property type="project" value="UniProtKB-KW"/>
</dbReference>
<comment type="caution">
    <text evidence="2">The sequence shown here is derived from an EMBL/GenBank/DDBJ whole genome shotgun (WGS) entry which is preliminary data.</text>
</comment>
<feature type="region of interest" description="Disordered" evidence="1">
    <location>
        <begin position="54"/>
        <end position="77"/>
    </location>
</feature>
<proteinExistence type="predicted"/>
<dbReference type="EMBL" id="AHHH01000254">
    <property type="protein sequence ID" value="ESU40313.1"/>
    <property type="molecule type" value="Genomic_DNA"/>
</dbReference>
<dbReference type="AlphaFoldDB" id="V6TMV7"/>
<feature type="compositionally biased region" description="Low complexity" evidence="1">
    <location>
        <begin position="55"/>
        <end position="68"/>
    </location>
</feature>
<sequence>VWWGGGGDAWDTREERFPQGMSQDGLRRLEDVTAHRLPRAGDRAACILPRTANPAEGGAAGQDAGAHGLSTRPGPAVLDGRAPLLAQMQAGGRLTPWRGFVDK</sequence>
<feature type="non-terminal residue" evidence="2">
    <location>
        <position position="1"/>
    </location>
</feature>
<evidence type="ECO:0000313" key="3">
    <source>
        <dbReference type="Proteomes" id="UP000018040"/>
    </source>
</evidence>
<keyword evidence="2" id="KW-0687">Ribonucleoprotein</keyword>
<reference evidence="3" key="1">
    <citation type="submission" date="2012-02" db="EMBL/GenBank/DDBJ databases">
        <title>Genome sequencing of Giardia lamblia Genotypes A2 and B isolates (DH and GS) and comparative analysis with the genomes of Genotypes A1 and E (WB and Pig).</title>
        <authorList>
            <person name="Adam R."/>
            <person name="Dahlstrom E."/>
            <person name="Martens C."/>
            <person name="Bruno D."/>
            <person name="Barbian K."/>
            <person name="Porcella S.F."/>
            <person name="Nash T."/>
        </authorList>
    </citation>
    <scope>NUCLEOTIDE SEQUENCE</scope>
    <source>
        <strain evidence="3">GS</strain>
    </source>
</reference>
<evidence type="ECO:0000313" key="2">
    <source>
        <dbReference type="EMBL" id="ESU40313.1"/>
    </source>
</evidence>
<gene>
    <name evidence="2" type="ORF">GSB_154317</name>
</gene>
<organism evidence="2 3">
    <name type="scientific">Giardia intestinalis</name>
    <name type="common">Giardia lamblia</name>
    <dbReference type="NCBI Taxonomy" id="5741"/>
    <lineage>
        <taxon>Eukaryota</taxon>
        <taxon>Metamonada</taxon>
        <taxon>Diplomonadida</taxon>
        <taxon>Hexamitidae</taxon>
        <taxon>Giardiinae</taxon>
        <taxon>Giardia</taxon>
    </lineage>
</organism>